<keyword evidence="3 7" id="KW-0812">Transmembrane</keyword>
<evidence type="ECO:0000313" key="11">
    <source>
        <dbReference type="Proteomes" id="UP000184447"/>
    </source>
</evidence>
<evidence type="ECO:0000256" key="5">
    <source>
        <dbReference type="ARBA" id="ARBA00023136"/>
    </source>
</evidence>
<organism evidence="10 11">
    <name type="scientific">Clostridium grantii DSM 8605</name>
    <dbReference type="NCBI Taxonomy" id="1121316"/>
    <lineage>
        <taxon>Bacteria</taxon>
        <taxon>Bacillati</taxon>
        <taxon>Bacillota</taxon>
        <taxon>Clostridia</taxon>
        <taxon>Eubacteriales</taxon>
        <taxon>Clostridiaceae</taxon>
        <taxon>Clostridium</taxon>
    </lineage>
</organism>
<dbReference type="InterPro" id="IPR003838">
    <property type="entry name" value="ABC3_permease_C"/>
</dbReference>
<sequence length="426" mass="46746">MWRRRARTIFTMIGVIIGSFAIFVIVSIGNGFEKYITDQLGSLGDVNTINIYYYQKPDNNSNSGFNPLSMDSSEKLDDKHVKSLSNLDFAKYVDPIINYNGSLEYKKFSSDSVSLTGSNMKYISEDSIKFGKIPTQGKNEIILGYFVAKQIINPENPNKVTDEELETLLRKKIKLKLLKQAALNNDSSGSNEETQEYLTYNFKITGISSDNYSDGYSIKMPLNTLLPLIEKASGSNNYIKDNGYSMINLFVKDQSFIEDAQNYLKESGYVFQSLQEMQKSIGSVLNGVKLILAALGSISLLVAAFGIVNTMNMAIYERKKEIGIMKVIGASIKNIKAIFLGEASAIGFVGGLIGVAIGSLINLLINVILNAKLATSGSTENIKIATESLGLILFVLLFATLIGFLSGLYPANKAAKLDVISSIKDE</sequence>
<evidence type="ECO:0000259" key="8">
    <source>
        <dbReference type="Pfam" id="PF02687"/>
    </source>
</evidence>
<protein>
    <submittedName>
        <fullName evidence="10">Putative ABC transport system permease protein</fullName>
    </submittedName>
</protein>
<feature type="transmembrane region" description="Helical" evidence="7">
    <location>
        <begin position="290"/>
        <end position="316"/>
    </location>
</feature>
<dbReference type="InterPro" id="IPR050250">
    <property type="entry name" value="Macrolide_Exporter_MacB"/>
</dbReference>
<gene>
    <name evidence="10" type="ORF">SAMN02745207_02150</name>
</gene>
<dbReference type="PANTHER" id="PTHR30572:SF4">
    <property type="entry name" value="ABC TRANSPORTER PERMEASE YTRF"/>
    <property type="match status" value="1"/>
</dbReference>
<feature type="transmembrane region" description="Helical" evidence="7">
    <location>
        <begin position="337"/>
        <end position="369"/>
    </location>
</feature>
<comment type="subcellular location">
    <subcellularLocation>
        <location evidence="1">Cell membrane</location>
        <topology evidence="1">Multi-pass membrane protein</topology>
    </subcellularLocation>
</comment>
<evidence type="ECO:0000256" key="2">
    <source>
        <dbReference type="ARBA" id="ARBA00022475"/>
    </source>
</evidence>
<feature type="domain" description="ABC3 transporter permease C-terminal" evidence="8">
    <location>
        <begin position="295"/>
        <end position="418"/>
    </location>
</feature>
<comment type="similarity">
    <text evidence="6">Belongs to the ABC-4 integral membrane protein family.</text>
</comment>
<feature type="domain" description="MacB-like periplasmic core" evidence="9">
    <location>
        <begin position="8"/>
        <end position="264"/>
    </location>
</feature>
<evidence type="ECO:0000256" key="6">
    <source>
        <dbReference type="ARBA" id="ARBA00038076"/>
    </source>
</evidence>
<keyword evidence="2" id="KW-1003">Cell membrane</keyword>
<evidence type="ECO:0000256" key="1">
    <source>
        <dbReference type="ARBA" id="ARBA00004651"/>
    </source>
</evidence>
<dbReference type="AlphaFoldDB" id="A0A1M5V7J9"/>
<dbReference type="PANTHER" id="PTHR30572">
    <property type="entry name" value="MEMBRANE COMPONENT OF TRANSPORTER-RELATED"/>
    <property type="match status" value="1"/>
</dbReference>
<dbReference type="STRING" id="1121316.SAMN02745207_02150"/>
<evidence type="ECO:0000256" key="4">
    <source>
        <dbReference type="ARBA" id="ARBA00022989"/>
    </source>
</evidence>
<accession>A0A1M5V7J9</accession>
<keyword evidence="5 7" id="KW-0472">Membrane</keyword>
<dbReference type="InterPro" id="IPR025857">
    <property type="entry name" value="MacB_PCD"/>
</dbReference>
<feature type="transmembrane region" description="Helical" evidence="7">
    <location>
        <begin position="389"/>
        <end position="409"/>
    </location>
</feature>
<feature type="transmembrane region" description="Helical" evidence="7">
    <location>
        <begin position="12"/>
        <end position="32"/>
    </location>
</feature>
<evidence type="ECO:0000259" key="9">
    <source>
        <dbReference type="Pfam" id="PF12704"/>
    </source>
</evidence>
<proteinExistence type="inferred from homology"/>
<reference evidence="10 11" key="1">
    <citation type="submission" date="2016-11" db="EMBL/GenBank/DDBJ databases">
        <authorList>
            <person name="Jaros S."/>
            <person name="Januszkiewicz K."/>
            <person name="Wedrychowicz H."/>
        </authorList>
    </citation>
    <scope>NUCLEOTIDE SEQUENCE [LARGE SCALE GENOMIC DNA]</scope>
    <source>
        <strain evidence="10 11">DSM 8605</strain>
    </source>
</reference>
<keyword evidence="11" id="KW-1185">Reference proteome</keyword>
<evidence type="ECO:0000313" key="10">
    <source>
        <dbReference type="EMBL" id="SHH71239.1"/>
    </source>
</evidence>
<name>A0A1M5V7J9_9CLOT</name>
<dbReference type="GO" id="GO:0022857">
    <property type="term" value="F:transmembrane transporter activity"/>
    <property type="evidence" value="ECO:0007669"/>
    <property type="project" value="TreeGrafter"/>
</dbReference>
<keyword evidence="4 7" id="KW-1133">Transmembrane helix</keyword>
<dbReference type="EMBL" id="FQXM01000010">
    <property type="protein sequence ID" value="SHH71239.1"/>
    <property type="molecule type" value="Genomic_DNA"/>
</dbReference>
<dbReference type="Pfam" id="PF02687">
    <property type="entry name" value="FtsX"/>
    <property type="match status" value="1"/>
</dbReference>
<evidence type="ECO:0000256" key="7">
    <source>
        <dbReference type="SAM" id="Phobius"/>
    </source>
</evidence>
<evidence type="ECO:0000256" key="3">
    <source>
        <dbReference type="ARBA" id="ARBA00022692"/>
    </source>
</evidence>
<dbReference type="Pfam" id="PF12704">
    <property type="entry name" value="MacB_PCD"/>
    <property type="match status" value="1"/>
</dbReference>
<dbReference type="GO" id="GO:0005886">
    <property type="term" value="C:plasma membrane"/>
    <property type="evidence" value="ECO:0007669"/>
    <property type="project" value="UniProtKB-SubCell"/>
</dbReference>
<dbReference type="Proteomes" id="UP000184447">
    <property type="component" value="Unassembled WGS sequence"/>
</dbReference>